<comment type="function">
    <text evidence="1">Site-specific tyrosine recombinase, which acts by catalyzing the cutting and rejoining of the recombining DNA molecules.</text>
</comment>
<feature type="domain" description="Tyr recombinase" evidence="12">
    <location>
        <begin position="149"/>
        <end position="348"/>
    </location>
</feature>
<evidence type="ECO:0000256" key="3">
    <source>
        <dbReference type="ARBA" id="ARBA00008857"/>
    </source>
</evidence>
<dbReference type="InterPro" id="IPR013762">
    <property type="entry name" value="Integrase-like_cat_sf"/>
</dbReference>
<name>A0A2Y9BFK2_9FIRM</name>
<comment type="subcellular location">
    <subcellularLocation>
        <location evidence="2">Cytoplasm</location>
    </subcellularLocation>
</comment>
<protein>
    <submittedName>
        <fullName evidence="14">Site-specific recombinase XerD</fullName>
    </submittedName>
</protein>
<reference evidence="14 15" key="1">
    <citation type="submission" date="2018-05" db="EMBL/GenBank/DDBJ databases">
        <title>The Hungate 1000. A catalogue of reference genomes from the rumen microbiome.</title>
        <authorList>
            <person name="Kelly W."/>
        </authorList>
    </citation>
    <scope>NUCLEOTIDE SEQUENCE [LARGE SCALE GENOMIC DNA]</scope>
    <source>
        <strain evidence="14 15">NLAE-zl-C242</strain>
    </source>
</reference>
<keyword evidence="9" id="KW-0233">DNA recombination</keyword>
<sequence length="355" mass="40701">MGGKNLSYHEQKNIDYTLQLRELLGTLPPYAKDYFRAVEGRTSPRTRISYAYDFLVFFHFLLENNPSLCGKQVWEITLNDLDQLKSDDIEEYQEYLKYYQTETAKQKNSTGSIARKLSSLRSFFNYFYKKQLLKNNAVMQVDMPKKYDKAIIHLEPDEVAILLDGMESYGSQLTGQKKAYYEKTKVRDLAIVTLLLGTGIRVSECVGLDLNDLNFREGSMRIIRKGGDEAVLYFGREVEDALLDYIDGPRKLIAAQALAGHENALFYSVQKKRISVHAVENLVEKYAQVFVPNKKITPHKLRSTFGTSLYKETGDIYLVADALGHSDVDTTRKHYAALEENRRRKAASAIKLREV</sequence>
<keyword evidence="10" id="KW-0131">Cell cycle</keyword>
<dbReference type="Proteomes" id="UP000245845">
    <property type="component" value="Unassembled WGS sequence"/>
</dbReference>
<dbReference type="GO" id="GO:0015074">
    <property type="term" value="P:DNA integration"/>
    <property type="evidence" value="ECO:0007669"/>
    <property type="project" value="UniProtKB-KW"/>
</dbReference>
<dbReference type="PANTHER" id="PTHR30349:SF77">
    <property type="entry name" value="TYROSINE RECOMBINASE XERC"/>
    <property type="match status" value="1"/>
</dbReference>
<dbReference type="InterPro" id="IPR004107">
    <property type="entry name" value="Integrase_SAM-like_N"/>
</dbReference>
<dbReference type="Pfam" id="PF02899">
    <property type="entry name" value="Phage_int_SAM_1"/>
    <property type="match status" value="1"/>
</dbReference>
<dbReference type="Gene3D" id="1.10.443.10">
    <property type="entry name" value="Intergrase catalytic core"/>
    <property type="match status" value="1"/>
</dbReference>
<evidence type="ECO:0000259" key="12">
    <source>
        <dbReference type="PROSITE" id="PS51898"/>
    </source>
</evidence>
<evidence type="ECO:0000256" key="9">
    <source>
        <dbReference type="ARBA" id="ARBA00023172"/>
    </source>
</evidence>
<evidence type="ECO:0000256" key="8">
    <source>
        <dbReference type="ARBA" id="ARBA00023125"/>
    </source>
</evidence>
<evidence type="ECO:0000313" key="15">
    <source>
        <dbReference type="Proteomes" id="UP000245845"/>
    </source>
</evidence>
<evidence type="ECO:0000256" key="10">
    <source>
        <dbReference type="ARBA" id="ARBA00023306"/>
    </source>
</evidence>
<accession>A0A2Y9BFK2</accession>
<dbReference type="EMBL" id="QGDL01000008">
    <property type="protein sequence ID" value="PWJ28521.1"/>
    <property type="molecule type" value="Genomic_DNA"/>
</dbReference>
<keyword evidence="15" id="KW-1185">Reference proteome</keyword>
<organism evidence="14 15">
    <name type="scientific">Faecalicatena orotica</name>
    <dbReference type="NCBI Taxonomy" id="1544"/>
    <lineage>
        <taxon>Bacteria</taxon>
        <taxon>Bacillati</taxon>
        <taxon>Bacillota</taxon>
        <taxon>Clostridia</taxon>
        <taxon>Lachnospirales</taxon>
        <taxon>Lachnospiraceae</taxon>
        <taxon>Faecalicatena</taxon>
    </lineage>
</organism>
<comment type="similarity">
    <text evidence="3">Belongs to the 'phage' integrase family.</text>
</comment>
<keyword evidence="7" id="KW-0229">DNA integration</keyword>
<dbReference type="GO" id="GO:0007059">
    <property type="term" value="P:chromosome segregation"/>
    <property type="evidence" value="ECO:0007669"/>
    <property type="project" value="UniProtKB-KW"/>
</dbReference>
<evidence type="ECO:0000259" key="13">
    <source>
        <dbReference type="PROSITE" id="PS51900"/>
    </source>
</evidence>
<comment type="caution">
    <text evidence="14">The sequence shown here is derived from an EMBL/GenBank/DDBJ whole genome shotgun (WGS) entry which is preliminary data.</text>
</comment>
<dbReference type="PANTHER" id="PTHR30349">
    <property type="entry name" value="PHAGE INTEGRASE-RELATED"/>
    <property type="match status" value="1"/>
</dbReference>
<dbReference type="OrthoDB" id="283809at2"/>
<evidence type="ECO:0000256" key="6">
    <source>
        <dbReference type="ARBA" id="ARBA00022829"/>
    </source>
</evidence>
<dbReference type="GO" id="GO:0003677">
    <property type="term" value="F:DNA binding"/>
    <property type="evidence" value="ECO:0007669"/>
    <property type="project" value="UniProtKB-UniRule"/>
</dbReference>
<dbReference type="Pfam" id="PF00589">
    <property type="entry name" value="Phage_integrase"/>
    <property type="match status" value="1"/>
</dbReference>
<evidence type="ECO:0000256" key="2">
    <source>
        <dbReference type="ARBA" id="ARBA00004496"/>
    </source>
</evidence>
<dbReference type="InterPro" id="IPR050090">
    <property type="entry name" value="Tyrosine_recombinase_XerCD"/>
</dbReference>
<dbReference type="PROSITE" id="PS51900">
    <property type="entry name" value="CB"/>
    <property type="match status" value="1"/>
</dbReference>
<dbReference type="SUPFAM" id="SSF56349">
    <property type="entry name" value="DNA breaking-rejoining enzymes"/>
    <property type="match status" value="1"/>
</dbReference>
<evidence type="ECO:0000256" key="4">
    <source>
        <dbReference type="ARBA" id="ARBA00022490"/>
    </source>
</evidence>
<evidence type="ECO:0000256" key="7">
    <source>
        <dbReference type="ARBA" id="ARBA00022908"/>
    </source>
</evidence>
<keyword evidence="6" id="KW-0159">Chromosome partition</keyword>
<evidence type="ECO:0000256" key="5">
    <source>
        <dbReference type="ARBA" id="ARBA00022618"/>
    </source>
</evidence>
<dbReference type="InterPro" id="IPR011010">
    <property type="entry name" value="DNA_brk_join_enz"/>
</dbReference>
<dbReference type="GO" id="GO:0005737">
    <property type="term" value="C:cytoplasm"/>
    <property type="evidence" value="ECO:0007669"/>
    <property type="project" value="UniProtKB-SubCell"/>
</dbReference>
<keyword evidence="4" id="KW-0963">Cytoplasm</keyword>
<dbReference type="RefSeq" id="WP_109731708.1">
    <property type="nucleotide sequence ID" value="NZ_BAAACK010000003.1"/>
</dbReference>
<dbReference type="PROSITE" id="PS51898">
    <property type="entry name" value="TYR_RECOMBINASE"/>
    <property type="match status" value="1"/>
</dbReference>
<dbReference type="GO" id="GO:0006310">
    <property type="term" value="P:DNA recombination"/>
    <property type="evidence" value="ECO:0007669"/>
    <property type="project" value="UniProtKB-KW"/>
</dbReference>
<dbReference type="AlphaFoldDB" id="A0A2Y9BFK2"/>
<dbReference type="GO" id="GO:0051301">
    <property type="term" value="P:cell division"/>
    <property type="evidence" value="ECO:0007669"/>
    <property type="project" value="UniProtKB-KW"/>
</dbReference>
<evidence type="ECO:0000313" key="14">
    <source>
        <dbReference type="EMBL" id="PWJ28521.1"/>
    </source>
</evidence>
<evidence type="ECO:0000256" key="11">
    <source>
        <dbReference type="PROSITE-ProRule" id="PRU01248"/>
    </source>
</evidence>
<dbReference type="Gene3D" id="1.10.150.130">
    <property type="match status" value="1"/>
</dbReference>
<evidence type="ECO:0000256" key="1">
    <source>
        <dbReference type="ARBA" id="ARBA00003283"/>
    </source>
</evidence>
<keyword evidence="8 11" id="KW-0238">DNA-binding</keyword>
<dbReference type="InterPro" id="IPR002104">
    <property type="entry name" value="Integrase_catalytic"/>
</dbReference>
<feature type="domain" description="Core-binding (CB)" evidence="13">
    <location>
        <begin position="25"/>
        <end position="128"/>
    </location>
</feature>
<dbReference type="InterPro" id="IPR010998">
    <property type="entry name" value="Integrase_recombinase_N"/>
</dbReference>
<gene>
    <name evidence="14" type="ORF">A8806_10836</name>
</gene>
<dbReference type="InterPro" id="IPR044068">
    <property type="entry name" value="CB"/>
</dbReference>
<keyword evidence="5" id="KW-0132">Cell division</keyword>
<proteinExistence type="inferred from homology"/>